<evidence type="ECO:0000313" key="2">
    <source>
        <dbReference type="EMBL" id="KAK9139652.1"/>
    </source>
</evidence>
<reference evidence="2 3" key="1">
    <citation type="submission" date="2024-01" db="EMBL/GenBank/DDBJ databases">
        <title>Genome assemblies of Stephania.</title>
        <authorList>
            <person name="Yang L."/>
        </authorList>
    </citation>
    <scope>NUCLEOTIDE SEQUENCE [LARGE SCALE GENOMIC DNA]</scope>
    <source>
        <strain evidence="2">JXDWG</strain>
        <tissue evidence="2">Leaf</tissue>
    </source>
</reference>
<gene>
    <name evidence="2" type="ORF">Scep_009333</name>
</gene>
<protein>
    <submittedName>
        <fullName evidence="2">Uncharacterized protein</fullName>
    </submittedName>
</protein>
<dbReference type="EMBL" id="JBBNAG010000004">
    <property type="protein sequence ID" value="KAK9139652.1"/>
    <property type="molecule type" value="Genomic_DNA"/>
</dbReference>
<evidence type="ECO:0000313" key="3">
    <source>
        <dbReference type="Proteomes" id="UP001419268"/>
    </source>
</evidence>
<name>A0AAP0JVE2_9MAGN</name>
<proteinExistence type="predicted"/>
<comment type="caution">
    <text evidence="2">The sequence shown here is derived from an EMBL/GenBank/DDBJ whole genome shotgun (WGS) entry which is preliminary data.</text>
</comment>
<dbReference type="Proteomes" id="UP001419268">
    <property type="component" value="Unassembled WGS sequence"/>
</dbReference>
<feature type="compositionally biased region" description="Basic and acidic residues" evidence="1">
    <location>
        <begin position="23"/>
        <end position="36"/>
    </location>
</feature>
<accession>A0AAP0JVE2</accession>
<keyword evidence="3" id="KW-1185">Reference proteome</keyword>
<evidence type="ECO:0000256" key="1">
    <source>
        <dbReference type="SAM" id="MobiDB-lite"/>
    </source>
</evidence>
<feature type="region of interest" description="Disordered" evidence="1">
    <location>
        <begin position="23"/>
        <end position="45"/>
    </location>
</feature>
<organism evidence="2 3">
    <name type="scientific">Stephania cephalantha</name>
    <dbReference type="NCBI Taxonomy" id="152367"/>
    <lineage>
        <taxon>Eukaryota</taxon>
        <taxon>Viridiplantae</taxon>
        <taxon>Streptophyta</taxon>
        <taxon>Embryophyta</taxon>
        <taxon>Tracheophyta</taxon>
        <taxon>Spermatophyta</taxon>
        <taxon>Magnoliopsida</taxon>
        <taxon>Ranunculales</taxon>
        <taxon>Menispermaceae</taxon>
        <taxon>Menispermoideae</taxon>
        <taxon>Cissampelideae</taxon>
        <taxon>Stephania</taxon>
    </lineage>
</organism>
<sequence length="62" mass="7061">MGGANGEAETWVEVISKRRRMELRREDRAARDRTRDPSNTYFSAEHKDVAVEKARGRGVAIT</sequence>
<dbReference type="AlphaFoldDB" id="A0AAP0JVE2"/>